<dbReference type="PANTHER" id="PTHR16196">
    <property type="entry name" value="CELL CYCLE CONTROL PROTEIN CWF25"/>
    <property type="match status" value="1"/>
</dbReference>
<dbReference type="GO" id="GO:0000398">
    <property type="term" value="P:mRNA splicing, via spliceosome"/>
    <property type="evidence" value="ECO:0007669"/>
    <property type="project" value="TreeGrafter"/>
</dbReference>
<dbReference type="GO" id="GO:0005684">
    <property type="term" value="C:U2-type spliceosomal complex"/>
    <property type="evidence" value="ECO:0007669"/>
    <property type="project" value="TreeGrafter"/>
</dbReference>
<sequence length="154" mass="18022">MMHLVMGCSSQATAHRHEMGLSHPPGGAIPGADQEVHSPQREGGRSPVSQKKHFKRHQDINHTKHLSREELERKRQQMMDFAKQRDEQRVNNLQKYRRQEEHEKERDCNHNKHAGFIHDVKLEGACSTLEERVKRNIHSLQRTPAALEKNFMNR</sequence>
<comment type="similarity">
    <text evidence="1">Belongs to the CWC25 family.</text>
</comment>
<dbReference type="OrthoDB" id="21123at2759"/>
<keyword evidence="4" id="KW-1185">Reference proteome</keyword>
<feature type="compositionally biased region" description="Basic and acidic residues" evidence="2">
    <location>
        <begin position="57"/>
        <end position="72"/>
    </location>
</feature>
<accession>A0A9Q1FSP3</accession>
<dbReference type="AlphaFoldDB" id="A0A9Q1FSP3"/>
<reference evidence="3" key="1">
    <citation type="journal article" date="2023" name="Science">
        <title>Genome structures resolve the early diversification of teleost fishes.</title>
        <authorList>
            <person name="Parey E."/>
            <person name="Louis A."/>
            <person name="Montfort J."/>
            <person name="Bouchez O."/>
            <person name="Roques C."/>
            <person name="Iampietro C."/>
            <person name="Lluch J."/>
            <person name="Castinel A."/>
            <person name="Donnadieu C."/>
            <person name="Desvignes T."/>
            <person name="Floi Bucao C."/>
            <person name="Jouanno E."/>
            <person name="Wen M."/>
            <person name="Mejri S."/>
            <person name="Dirks R."/>
            <person name="Jansen H."/>
            <person name="Henkel C."/>
            <person name="Chen W.J."/>
            <person name="Zahm M."/>
            <person name="Cabau C."/>
            <person name="Klopp C."/>
            <person name="Thompson A.W."/>
            <person name="Robinson-Rechavi M."/>
            <person name="Braasch I."/>
            <person name="Lecointre G."/>
            <person name="Bobe J."/>
            <person name="Postlethwait J.H."/>
            <person name="Berthelot C."/>
            <person name="Roest Crollius H."/>
            <person name="Guiguen Y."/>
        </authorList>
    </citation>
    <scope>NUCLEOTIDE SEQUENCE</scope>
    <source>
        <strain evidence="3">WJC10195</strain>
    </source>
</reference>
<evidence type="ECO:0000256" key="2">
    <source>
        <dbReference type="SAM" id="MobiDB-lite"/>
    </source>
</evidence>
<protein>
    <submittedName>
        <fullName evidence="3">Uncharacterized protein</fullName>
    </submittedName>
</protein>
<feature type="compositionally biased region" description="Basic and acidic residues" evidence="2">
    <location>
        <begin position="34"/>
        <end position="44"/>
    </location>
</feature>
<dbReference type="Proteomes" id="UP001152622">
    <property type="component" value="Chromosome 4"/>
</dbReference>
<dbReference type="PANTHER" id="PTHR16196:SF0">
    <property type="entry name" value="PRE-MRNA-SPLICING FACTOR CWC25 HOMOLOG"/>
    <property type="match status" value="1"/>
</dbReference>
<feature type="region of interest" description="Disordered" evidence="2">
    <location>
        <begin position="17"/>
        <end position="72"/>
    </location>
</feature>
<proteinExistence type="inferred from homology"/>
<dbReference type="EMBL" id="JAINUF010000004">
    <property type="protein sequence ID" value="KAJ8364928.1"/>
    <property type="molecule type" value="Genomic_DNA"/>
</dbReference>
<dbReference type="InterPro" id="IPR051376">
    <property type="entry name" value="CWC25_splicing_factor"/>
</dbReference>
<name>A0A9Q1FSP3_SYNKA</name>
<evidence type="ECO:0000313" key="3">
    <source>
        <dbReference type="EMBL" id="KAJ8364928.1"/>
    </source>
</evidence>
<gene>
    <name evidence="3" type="ORF">SKAU_G00137590</name>
</gene>
<evidence type="ECO:0000313" key="4">
    <source>
        <dbReference type="Proteomes" id="UP001152622"/>
    </source>
</evidence>
<comment type="caution">
    <text evidence="3">The sequence shown here is derived from an EMBL/GenBank/DDBJ whole genome shotgun (WGS) entry which is preliminary data.</text>
</comment>
<evidence type="ECO:0000256" key="1">
    <source>
        <dbReference type="ARBA" id="ARBA00006695"/>
    </source>
</evidence>
<organism evidence="3 4">
    <name type="scientific">Synaphobranchus kaupii</name>
    <name type="common">Kaup's arrowtooth eel</name>
    <dbReference type="NCBI Taxonomy" id="118154"/>
    <lineage>
        <taxon>Eukaryota</taxon>
        <taxon>Metazoa</taxon>
        <taxon>Chordata</taxon>
        <taxon>Craniata</taxon>
        <taxon>Vertebrata</taxon>
        <taxon>Euteleostomi</taxon>
        <taxon>Actinopterygii</taxon>
        <taxon>Neopterygii</taxon>
        <taxon>Teleostei</taxon>
        <taxon>Anguilliformes</taxon>
        <taxon>Synaphobranchidae</taxon>
        <taxon>Synaphobranchus</taxon>
    </lineage>
</organism>